<dbReference type="InterPro" id="IPR016181">
    <property type="entry name" value="Acyl_CoA_acyltransferase"/>
</dbReference>
<dbReference type="PANTHER" id="PTHR36174">
    <property type="entry name" value="LIPID II:GLYCINE GLYCYLTRANSFERASE"/>
    <property type="match status" value="1"/>
</dbReference>
<organism evidence="1 2">
    <name type="scientific">Parafilimonas terrae</name>
    <dbReference type="NCBI Taxonomy" id="1465490"/>
    <lineage>
        <taxon>Bacteria</taxon>
        <taxon>Pseudomonadati</taxon>
        <taxon>Bacteroidota</taxon>
        <taxon>Chitinophagia</taxon>
        <taxon>Chitinophagales</taxon>
        <taxon>Chitinophagaceae</taxon>
        <taxon>Parafilimonas</taxon>
    </lineage>
</organism>
<gene>
    <name evidence="1" type="ORF">SAMN05444277_103301</name>
</gene>
<dbReference type="SUPFAM" id="SSF55729">
    <property type="entry name" value="Acyl-CoA N-acyltransferases (Nat)"/>
    <property type="match status" value="1"/>
</dbReference>
<evidence type="ECO:0008006" key="3">
    <source>
        <dbReference type="Google" id="ProtNLM"/>
    </source>
</evidence>
<protein>
    <recommendedName>
        <fullName evidence="3">Acetyltransferase (GNAT) domain-containing protein</fullName>
    </recommendedName>
</protein>
<dbReference type="Proteomes" id="UP000199031">
    <property type="component" value="Unassembled WGS sequence"/>
</dbReference>
<dbReference type="Gene3D" id="3.40.630.30">
    <property type="match status" value="1"/>
</dbReference>
<dbReference type="InterPro" id="IPR050644">
    <property type="entry name" value="PG_Glycine_Bridge_Synth"/>
</dbReference>
<proteinExistence type="predicted"/>
<dbReference type="STRING" id="1465490.SAMN05444277_103301"/>
<name>A0A1I5UIA0_9BACT</name>
<accession>A0A1I5UIA0</accession>
<dbReference type="OrthoDB" id="1112315at2"/>
<dbReference type="AlphaFoldDB" id="A0A1I5UIA0"/>
<evidence type="ECO:0000313" key="1">
    <source>
        <dbReference type="EMBL" id="SFP94777.1"/>
    </source>
</evidence>
<evidence type="ECO:0000313" key="2">
    <source>
        <dbReference type="Proteomes" id="UP000199031"/>
    </source>
</evidence>
<sequence length="345" mass="40064">MSWVPISKKETALWNEKLKNADAVFNQFPYYIANEYNSFLAKSCFIKYVWQEQEVAYAAIIEIGLYPAKMGIIEGGPVLLTNDADVGAIISNLKKFAAKSGYTHLQIRPPINSPAVSIIETDNDFEKKVYFPYHIKENSELNIYNKPEKELLAGFKMQCRRKIVLAGRVGFEYKKAGEKELVDIKNLFNEVSNSKGYGFLPFKIYEAIHKEGRKYNLCDWYTAYLNNELVNAVFIVKDSQSFYHFTSALRVTNYHPNESPPAKLHFFAMQDSFYNDNKAYYNISYGGSNSLVRFKELFNPVEVEKPPYYTYVIKRRTLKWLSGFSKNYAARFRSIIKSMDKLFRK</sequence>
<reference evidence="1 2" key="1">
    <citation type="submission" date="2016-10" db="EMBL/GenBank/DDBJ databases">
        <authorList>
            <person name="de Groot N.N."/>
        </authorList>
    </citation>
    <scope>NUCLEOTIDE SEQUENCE [LARGE SCALE GENOMIC DNA]</scope>
    <source>
        <strain evidence="1 2">DSM 28286</strain>
    </source>
</reference>
<dbReference type="RefSeq" id="WP_090657026.1">
    <property type="nucleotide sequence ID" value="NZ_FOXQ01000003.1"/>
</dbReference>
<dbReference type="PANTHER" id="PTHR36174:SF1">
    <property type="entry name" value="LIPID II:GLYCINE GLYCYLTRANSFERASE"/>
    <property type="match status" value="1"/>
</dbReference>
<keyword evidence="2" id="KW-1185">Reference proteome</keyword>
<dbReference type="EMBL" id="FOXQ01000003">
    <property type="protein sequence ID" value="SFP94777.1"/>
    <property type="molecule type" value="Genomic_DNA"/>
</dbReference>